<dbReference type="AlphaFoldDB" id="A0A7R7VP82"/>
<dbReference type="Pfam" id="PF00171">
    <property type="entry name" value="Aldedh"/>
    <property type="match status" value="1"/>
</dbReference>
<evidence type="ECO:0000256" key="1">
    <source>
        <dbReference type="ARBA" id="ARBA00009986"/>
    </source>
</evidence>
<evidence type="ECO:0000256" key="3">
    <source>
        <dbReference type="ARBA" id="ARBA00049194"/>
    </source>
</evidence>
<comment type="catalytic activity">
    <reaction evidence="3">
        <text>an aldehyde + NAD(+) + H2O = a carboxylate + NADH + 2 H(+)</text>
        <dbReference type="Rhea" id="RHEA:16185"/>
        <dbReference type="ChEBI" id="CHEBI:15377"/>
        <dbReference type="ChEBI" id="CHEBI:15378"/>
        <dbReference type="ChEBI" id="CHEBI:17478"/>
        <dbReference type="ChEBI" id="CHEBI:29067"/>
        <dbReference type="ChEBI" id="CHEBI:57540"/>
        <dbReference type="ChEBI" id="CHEBI:57945"/>
        <dbReference type="EC" id="1.2.1.3"/>
    </reaction>
</comment>
<sequence length="121" mass="12934">MKAASAEISAVAGNPLDDATEYPLVDQAHYQRVASMIEQAKAEATLVAGGNRLFSSVGLLATEMQPSIFVDPSPSVAINQEEIFGPVVVISGFLEENEVCSRKICSRVAGGGRHYKWNSVH</sequence>
<name>A0A7R7VP82_ASPCH</name>
<evidence type="ECO:0000313" key="5">
    <source>
        <dbReference type="EMBL" id="BCR88306.1"/>
    </source>
</evidence>
<organism evidence="5 6">
    <name type="scientific">Aspergillus chevalieri</name>
    <name type="common">Eurotium chevalieri</name>
    <dbReference type="NCBI Taxonomy" id="182096"/>
    <lineage>
        <taxon>Eukaryota</taxon>
        <taxon>Fungi</taxon>
        <taxon>Dikarya</taxon>
        <taxon>Ascomycota</taxon>
        <taxon>Pezizomycotina</taxon>
        <taxon>Eurotiomycetes</taxon>
        <taxon>Eurotiomycetidae</taxon>
        <taxon>Eurotiales</taxon>
        <taxon>Aspergillaceae</taxon>
        <taxon>Aspergillus</taxon>
        <taxon>Aspergillus subgen. Aspergillus</taxon>
    </lineage>
</organism>
<dbReference type="KEGG" id="ache:ACHE_40870S"/>
<dbReference type="GO" id="GO:0004029">
    <property type="term" value="F:aldehyde dehydrogenase (NAD+) activity"/>
    <property type="evidence" value="ECO:0007669"/>
    <property type="project" value="UniProtKB-EC"/>
</dbReference>
<dbReference type="PANTHER" id="PTHR11699">
    <property type="entry name" value="ALDEHYDE DEHYDROGENASE-RELATED"/>
    <property type="match status" value="1"/>
</dbReference>
<accession>A0A7R7VP82</accession>
<dbReference type="InterPro" id="IPR016163">
    <property type="entry name" value="Ald_DH_C"/>
</dbReference>
<keyword evidence="6" id="KW-1185">Reference proteome</keyword>
<comment type="similarity">
    <text evidence="1">Belongs to the aldehyde dehydrogenase family.</text>
</comment>
<reference evidence="5" key="2">
    <citation type="submission" date="2021-02" db="EMBL/GenBank/DDBJ databases">
        <title>Aspergillus chevalieri M1 genome sequence.</title>
        <authorList>
            <person name="Kadooka C."/>
            <person name="Mori K."/>
            <person name="Futagami T."/>
        </authorList>
    </citation>
    <scope>NUCLEOTIDE SEQUENCE</scope>
    <source>
        <strain evidence="5">M1</strain>
    </source>
</reference>
<evidence type="ECO:0000313" key="6">
    <source>
        <dbReference type="Proteomes" id="UP000637239"/>
    </source>
</evidence>
<evidence type="ECO:0000256" key="2">
    <source>
        <dbReference type="ARBA" id="ARBA00024226"/>
    </source>
</evidence>
<dbReference type="SUPFAM" id="SSF53720">
    <property type="entry name" value="ALDH-like"/>
    <property type="match status" value="1"/>
</dbReference>
<evidence type="ECO:0000259" key="4">
    <source>
        <dbReference type="Pfam" id="PF00171"/>
    </source>
</evidence>
<proteinExistence type="inferred from homology"/>
<reference evidence="5" key="1">
    <citation type="submission" date="2021-01" db="EMBL/GenBank/DDBJ databases">
        <authorList>
            <consortium name="Aspergillus chevalieri M1 genome sequencing consortium"/>
            <person name="Kazuki M."/>
            <person name="Futagami T."/>
        </authorList>
    </citation>
    <scope>NUCLEOTIDE SEQUENCE</scope>
    <source>
        <strain evidence="5">M1</strain>
    </source>
</reference>
<feature type="domain" description="Aldehyde dehydrogenase" evidence="4">
    <location>
        <begin position="11"/>
        <end position="100"/>
    </location>
</feature>
<dbReference type="EC" id="1.2.1.3" evidence="2"/>
<dbReference type="Proteomes" id="UP000637239">
    <property type="component" value="Chromosome 4"/>
</dbReference>
<dbReference type="Gene3D" id="3.40.309.10">
    <property type="entry name" value="Aldehyde Dehydrogenase, Chain A, domain 2"/>
    <property type="match status" value="1"/>
</dbReference>
<dbReference type="InterPro" id="IPR016161">
    <property type="entry name" value="Ald_DH/histidinol_DH"/>
</dbReference>
<dbReference type="InterPro" id="IPR015590">
    <property type="entry name" value="Aldehyde_DH_dom"/>
</dbReference>
<dbReference type="GeneID" id="66982665"/>
<dbReference type="RefSeq" id="XP_043136828.1">
    <property type="nucleotide sequence ID" value="XM_043279117.1"/>
</dbReference>
<protein>
    <recommendedName>
        <fullName evidence="2">aldehyde dehydrogenase (NAD(+))</fullName>
        <ecNumber evidence="2">1.2.1.3</ecNumber>
    </recommendedName>
</protein>
<dbReference type="EMBL" id="AP024419">
    <property type="protein sequence ID" value="BCR88306.1"/>
    <property type="molecule type" value="Genomic_DNA"/>
</dbReference>
<gene>
    <name evidence="5" type="ORF">ACHE_40870S</name>
</gene>